<evidence type="ECO:0000313" key="5">
    <source>
        <dbReference type="Proteomes" id="UP001476247"/>
    </source>
</evidence>
<reference evidence="4 5" key="1">
    <citation type="submission" date="2024-04" db="EMBL/GenBank/DDBJ databases">
        <title>genome sequences of Mucor flavus KT1a and Helicostylum pulchrum KT1b strains isolation_sourced from the surface of a dry-aged beef.</title>
        <authorList>
            <person name="Toyotome T."/>
            <person name="Hosono M."/>
            <person name="Torimaru M."/>
            <person name="Fukuda K."/>
            <person name="Mikami N."/>
        </authorList>
    </citation>
    <scope>NUCLEOTIDE SEQUENCE [LARGE SCALE GENOMIC DNA]</scope>
    <source>
        <strain evidence="4 5">KT1b</strain>
    </source>
</reference>
<dbReference type="PANTHER" id="PTHR11102">
    <property type="entry name" value="SEL-1-LIKE PROTEIN"/>
    <property type="match status" value="1"/>
</dbReference>
<dbReference type="EMBL" id="BAABUJ010000008">
    <property type="protein sequence ID" value="GAA5797681.1"/>
    <property type="molecule type" value="Genomic_DNA"/>
</dbReference>
<evidence type="ECO:0000256" key="2">
    <source>
        <dbReference type="SAM" id="MobiDB-lite"/>
    </source>
</evidence>
<dbReference type="InterPro" id="IPR050767">
    <property type="entry name" value="Sel1_AlgK"/>
</dbReference>
<evidence type="ECO:0000256" key="1">
    <source>
        <dbReference type="ARBA" id="ARBA00038101"/>
    </source>
</evidence>
<comment type="caution">
    <text evidence="4">The sequence shown here is derived from an EMBL/GenBank/DDBJ whole genome shotgun (WGS) entry which is preliminary data.</text>
</comment>
<keyword evidence="3" id="KW-1133">Transmembrane helix</keyword>
<name>A0ABP9XSI8_9FUNG</name>
<dbReference type="InterPro" id="IPR011990">
    <property type="entry name" value="TPR-like_helical_dom_sf"/>
</dbReference>
<keyword evidence="3" id="KW-0812">Transmembrane</keyword>
<organism evidence="4 5">
    <name type="scientific">Helicostylum pulchrum</name>
    <dbReference type="NCBI Taxonomy" id="562976"/>
    <lineage>
        <taxon>Eukaryota</taxon>
        <taxon>Fungi</taxon>
        <taxon>Fungi incertae sedis</taxon>
        <taxon>Mucoromycota</taxon>
        <taxon>Mucoromycotina</taxon>
        <taxon>Mucoromycetes</taxon>
        <taxon>Mucorales</taxon>
        <taxon>Mucorineae</taxon>
        <taxon>Mucoraceae</taxon>
        <taxon>Helicostylum</taxon>
    </lineage>
</organism>
<protein>
    <recommendedName>
        <fullName evidence="6">Beta-lactamase</fullName>
    </recommendedName>
</protein>
<evidence type="ECO:0000256" key="3">
    <source>
        <dbReference type="SAM" id="Phobius"/>
    </source>
</evidence>
<accession>A0ABP9XSI8</accession>
<feature type="compositionally biased region" description="Low complexity" evidence="2">
    <location>
        <begin position="1469"/>
        <end position="1479"/>
    </location>
</feature>
<keyword evidence="3" id="KW-0472">Membrane</keyword>
<evidence type="ECO:0000313" key="4">
    <source>
        <dbReference type="EMBL" id="GAA5797681.1"/>
    </source>
</evidence>
<gene>
    <name evidence="4" type="ORF">HPULCUR_003073</name>
</gene>
<sequence>MDSSSNKLTVEFYDTTHHLLKHYYINQTISDVLPSSITMVTDNEFYQKPNTNDNTILTRVHKAQCKLYGIGTKKNEDQGFRELYQLRQYPESYYPLACYYDDTTHNQKAFEYFDKCNTSLAKYRMSIIYFKQYKAEQGLEYMTVSANEGNKYAQLILAIYYHRGILVKQSIETAKLWYQRSANQGLAEAQTALANLLLQQIHSTKTEVISEQTLLDHALEWLSKAKSQTYAFVRKQENASALIRLGSLHEEGILVEQDNSKAIEYYKRATLSPFAYPSILALAHYLVGINYHLGELGLTPDTTKALDHLTKSSHLGYAPAQRTLGIMYAEGIGIEKNVEQSRILFQLAASQGDIRSLGFIAHTEKTLDAYERAARAGSLSSQIALAQLYQSKHQHALALKWFEIASHSTHVDQISILKMSLGYLYQRSTARLMVARYRYNGWGGVKRDMVWAVKELMDLSSADFSESHYWLAAWYEEVKCDLEEAYSLYMKGAISNNIDCQFQVAYMLSNGFATSDGNLIKDTEAAFGWYIKAAERGHKTAQYSVGLYYENGLYINVDIKKAIYWYKLASSNNMTLAMVRLARLLDNPTECVEWLTRAIDQDDVSALRELATFYKNGLIEGGDQQKAMYLFQQAAGKNDAMSWHALSEFYEHGIIEPVNLEKAVSCLMKAESLGYSVAGLNLAELYYRNEMVKEALQVYRRLSESSSVPNICWKAKIELSKLIVFEGCGTELEQAQIYALLIQMQSESQDLAQVYEILGYCSEHGIGTVANKQGSLDWYISCTNQKETDWARQRSLCRLVNFYIDDQDYFSAFKYLQDLKPDLDDMSQLSEDASIQARRMRYYLGYMLIYGLGTEVLIPEGISWLTFAADEGDNDAAYELGGYYTSINEEEEAKHRYEEGTGHAGCMRALALLLLIEENDMSNESDEYDGSVTILELFEQAAELGDTVSLYQLGLIHENGLGTVVFKDIEKALSFYTQAAAASYELAMIKSGEILGNIMDHHVKAMYWFQKAVDLTNNIKAKVMLISYDFQGYGTINRNDTDHFNALQELIEREAIEPTGTYLKQQEYDEKVSENKVGLGLAFYILGQCYEIGRGTSSDISLAKEWYRRSVLISQNVDAMWRLGVIYCTLETDHTSALEWFRKAAEKGRHRESHYQLGLFHLNGLGKLEQNMVAAQKYFSKASEQGHALATYELARIVWNYKQDHIFGYELFKLAGKLQVADALRELGHLSHTGFSFQGIMIVAQDYKRAFAYYCESAQLGDAIAALMVGNYFEEGYLKEELGKDSERALQWYESAYQLNGGGLAELAIGKLKHMMADTIADPKEAEDMREEAFVWFESAADDVSNTISGVCARIMVALYYLNSWGRKPQDAKTGFHMLLDIAESGGSEAYVTVAKCYEKGVGTEHDMTKALTYWEMAADNNEHDALVRVGEIYELGLTGQQPDKSIADTYYNRAMTENAFYYSFTSPSLPSSSNSSAPSAPPKNMELAPPPYDEAVVPSSSATEPSPPPNRLSYDGYILDSSSPPFNPNLSSQGSTADYGPYVDNPTDGVADAPLLGNIQSRSQEYTEFAGRPAPPNYSLYRAKFKTVKEGVISRDKHINNDPEALVQFLYQHNNRPRMTIHFYGYHEETEYTTTSRRNCEGELVQERQPTTRRIDDFNFDFNISEQISTTCQGVYIVPDKETGEIKNLRDLCNDYVHEKNILKELKLTKEINWDFSGLTRALTTAIRNSGFYENIEISFQMENHEIIVKTDHDLSRWIDNKYIRFFFFITCLWIITWPVIWLFKKSFGHKTLKSSWNMNIAERDWYAMHVQEVVNSCKGTNVFFRSNNPRPSNVRFNGLFR</sequence>
<proteinExistence type="inferred from homology"/>
<feature type="region of interest" description="Disordered" evidence="2">
    <location>
        <begin position="1469"/>
        <end position="1541"/>
    </location>
</feature>
<dbReference type="InterPro" id="IPR006597">
    <property type="entry name" value="Sel1-like"/>
</dbReference>
<dbReference type="SUPFAM" id="SSF81901">
    <property type="entry name" value="HCP-like"/>
    <property type="match status" value="7"/>
</dbReference>
<dbReference type="Gene3D" id="1.25.40.10">
    <property type="entry name" value="Tetratricopeptide repeat domain"/>
    <property type="match status" value="10"/>
</dbReference>
<feature type="compositionally biased region" description="Low complexity" evidence="2">
    <location>
        <begin position="1522"/>
        <end position="1533"/>
    </location>
</feature>
<dbReference type="Pfam" id="PF08238">
    <property type="entry name" value="Sel1"/>
    <property type="match status" value="23"/>
</dbReference>
<dbReference type="SMART" id="SM00671">
    <property type="entry name" value="SEL1"/>
    <property type="match status" value="22"/>
</dbReference>
<keyword evidence="5" id="KW-1185">Reference proteome</keyword>
<evidence type="ECO:0008006" key="6">
    <source>
        <dbReference type="Google" id="ProtNLM"/>
    </source>
</evidence>
<feature type="transmembrane region" description="Helical" evidence="3">
    <location>
        <begin position="1764"/>
        <end position="1785"/>
    </location>
</feature>
<dbReference type="Proteomes" id="UP001476247">
    <property type="component" value="Unassembled WGS sequence"/>
</dbReference>
<dbReference type="PANTHER" id="PTHR11102:SF147">
    <property type="entry name" value="SEL1L ADAPTOR SUBUNIT OF ERAD E3 UBIQUITIN LIGASE"/>
    <property type="match status" value="1"/>
</dbReference>
<comment type="similarity">
    <text evidence="1">Belongs to the sel-1 family.</text>
</comment>